<sequence length="654" mass="74370">MLKYAFLTAFITRSLLTLPFPWTYFQPDEFYQALEPAHHKVFGYGYLTWEWQDLPLPHNGSGSYLKGWLGECLWKIVAGGRMRSWIWPGVFTGVYQVLKMLRLDETAMLTLAPRFVGVFVAALTDFYTYRVSSKLLGDGSASTALFLSLTSLFNAHLLTRSLSTSPESLLTIMSLYYFPLPGPPIPRSQSLKAVTKLQPLKKKDDKDKQNREMLDIKSSINKMSQEVNSCNCMILDRAPPCVVQPSTHTDRLILSVCLTTLALCIRPTMLTFWAFLWTNLLWRQFRDESVLSAVITAVDIATSLVCTVAASTAFDYSMTGHLYFPILTFIYQNIILNISSFYGSTHLTYHFVQSLPIILFPLWIWWAKGFLSCLLPSRLAPASLAKLDRSPGLCILARAATFSIATLSLSPHSEWRFLHPLLPPFLLFVIPPLSSFYTPTILGAYHPVRSFRQYLRLNEFPFYIILYAGVLPYIYLNTFHGRAQVEVMDVLRQERLGKIESLAVLTPCHSIPWMSHLHKDVDSWFITCEPPVGVDPSSHKTEQDWFYSNPVHYLSTVFPYPPSHLRNTSSTSVNRSYPSHVILFGELLHRRGTVSGLSQGATPTNTSTTQEQNKSVKEELTRLGYAQVWAMWNGFDMLQDEQERTGGVMVWRLA</sequence>
<dbReference type="EC" id="2.4.1.-" evidence="10"/>
<keyword evidence="12" id="KW-0732">Signal</keyword>
<keyword evidence="8 10" id="KW-0472">Membrane</keyword>
<feature type="chain" id="PRO_5043949312" description="Mannosyltransferase" evidence="12">
    <location>
        <begin position="18"/>
        <end position="654"/>
    </location>
</feature>
<reference evidence="13" key="3">
    <citation type="submission" date="2024-01" db="EMBL/GenBank/DDBJ databases">
        <authorList>
            <person name="Coelho M.A."/>
            <person name="David-Palma M."/>
            <person name="Shea T."/>
            <person name="Sun S."/>
            <person name="Cuomo C.A."/>
            <person name="Heitman J."/>
        </authorList>
    </citation>
    <scope>NUCLEOTIDE SEQUENCE</scope>
    <source>
        <strain evidence="13">CBS 7841</strain>
    </source>
</reference>
<feature type="region of interest" description="Disordered" evidence="11">
    <location>
        <begin position="595"/>
        <end position="614"/>
    </location>
</feature>
<feature type="transmembrane region" description="Helical" evidence="10">
    <location>
        <begin position="289"/>
        <end position="310"/>
    </location>
</feature>
<evidence type="ECO:0000256" key="8">
    <source>
        <dbReference type="ARBA" id="ARBA00023136"/>
    </source>
</evidence>
<dbReference type="OrthoDB" id="416834at2759"/>
<evidence type="ECO:0000256" key="1">
    <source>
        <dbReference type="ARBA" id="ARBA00004477"/>
    </source>
</evidence>
<dbReference type="EMBL" id="CP143790">
    <property type="protein sequence ID" value="WVN90337.1"/>
    <property type="molecule type" value="Genomic_DNA"/>
</dbReference>
<gene>
    <name evidence="13" type="ORF">L203_105573</name>
</gene>
<dbReference type="Proteomes" id="UP000094043">
    <property type="component" value="Chromosome 7"/>
</dbReference>
<dbReference type="GeneID" id="91089782"/>
<dbReference type="GO" id="GO:0006506">
    <property type="term" value="P:GPI anchor biosynthetic process"/>
    <property type="evidence" value="ECO:0007669"/>
    <property type="project" value="TreeGrafter"/>
</dbReference>
<keyword evidence="7 10" id="KW-1133">Transmembrane helix</keyword>
<keyword evidence="5 10" id="KW-0812">Transmembrane</keyword>
<evidence type="ECO:0000313" key="13">
    <source>
        <dbReference type="EMBL" id="WVN90337.1"/>
    </source>
</evidence>
<comment type="similarity">
    <text evidence="2">Belongs to the glycosyltransferase 22 family. PIGB subfamily.</text>
</comment>
<comment type="subcellular location">
    <subcellularLocation>
        <location evidence="1 10">Endoplasmic reticulum membrane</location>
        <topology evidence="1 10">Multi-pass membrane protein</topology>
    </subcellularLocation>
</comment>
<dbReference type="PANTHER" id="PTHR22760:SF4">
    <property type="entry name" value="GPI MANNOSYLTRANSFERASE 3"/>
    <property type="match status" value="1"/>
</dbReference>
<feature type="transmembrane region" description="Helical" evidence="10">
    <location>
        <begin position="460"/>
        <end position="476"/>
    </location>
</feature>
<comment type="function">
    <text evidence="9">Mannosyltransferase involved in glycosylphosphatidylinositol-anchor biosynthesis. Transfers the third mannose to Man2-GlcN-acyl-PI during GPI precursor assembly.</text>
</comment>
<evidence type="ECO:0000256" key="9">
    <source>
        <dbReference type="ARBA" id="ARBA00024708"/>
    </source>
</evidence>
<dbReference type="Pfam" id="PF03901">
    <property type="entry name" value="Glyco_transf_22"/>
    <property type="match status" value="2"/>
</dbReference>
<feature type="transmembrane region" description="Helical" evidence="10">
    <location>
        <begin position="354"/>
        <end position="375"/>
    </location>
</feature>
<dbReference type="InterPro" id="IPR005599">
    <property type="entry name" value="GPI_mannosylTrfase"/>
</dbReference>
<dbReference type="GO" id="GO:0000026">
    <property type="term" value="F:alpha-1,2-mannosyltransferase activity"/>
    <property type="evidence" value="ECO:0007669"/>
    <property type="project" value="TreeGrafter"/>
</dbReference>
<feature type="transmembrane region" description="Helical" evidence="10">
    <location>
        <begin position="425"/>
        <end position="448"/>
    </location>
</feature>
<feature type="signal peptide" evidence="12">
    <location>
        <begin position="1"/>
        <end position="17"/>
    </location>
</feature>
<keyword evidence="3 10" id="KW-0328">Glycosyltransferase</keyword>
<protein>
    <recommendedName>
        <fullName evidence="10">Mannosyltransferase</fullName>
        <ecNumber evidence="10">2.4.1.-</ecNumber>
    </recommendedName>
</protein>
<reference evidence="13" key="1">
    <citation type="submission" date="2016-06" db="EMBL/GenBank/DDBJ databases">
        <authorList>
            <person name="Cuomo C."/>
            <person name="Litvintseva A."/>
            <person name="Heitman J."/>
            <person name="Chen Y."/>
            <person name="Sun S."/>
            <person name="Springer D."/>
            <person name="Dromer F."/>
            <person name="Young S."/>
            <person name="Zeng Q."/>
            <person name="Chapman S."/>
            <person name="Gujja S."/>
            <person name="Saif S."/>
            <person name="Birren B."/>
        </authorList>
    </citation>
    <scope>NUCLEOTIDE SEQUENCE</scope>
    <source>
        <strain evidence="13">CBS 7841</strain>
    </source>
</reference>
<evidence type="ECO:0000256" key="12">
    <source>
        <dbReference type="SAM" id="SignalP"/>
    </source>
</evidence>
<name>A0A1E3IF05_9TREE</name>
<evidence type="ECO:0000313" key="14">
    <source>
        <dbReference type="Proteomes" id="UP000094043"/>
    </source>
</evidence>
<evidence type="ECO:0000256" key="10">
    <source>
        <dbReference type="RuleBase" id="RU363075"/>
    </source>
</evidence>
<accession>A0A1E3IF05</accession>
<keyword evidence="6 10" id="KW-0256">Endoplasmic reticulum</keyword>
<evidence type="ECO:0000256" key="7">
    <source>
        <dbReference type="ARBA" id="ARBA00022989"/>
    </source>
</evidence>
<keyword evidence="4" id="KW-0808">Transferase</keyword>
<dbReference type="KEGG" id="cdep:91089782"/>
<dbReference type="AlphaFoldDB" id="A0A1E3IF05"/>
<feature type="compositionally biased region" description="Polar residues" evidence="11">
    <location>
        <begin position="595"/>
        <end position="613"/>
    </location>
</feature>
<evidence type="ECO:0000256" key="6">
    <source>
        <dbReference type="ARBA" id="ARBA00022824"/>
    </source>
</evidence>
<organism evidence="13 14">
    <name type="scientific">Cryptococcus depauperatus CBS 7841</name>
    <dbReference type="NCBI Taxonomy" id="1295531"/>
    <lineage>
        <taxon>Eukaryota</taxon>
        <taxon>Fungi</taxon>
        <taxon>Dikarya</taxon>
        <taxon>Basidiomycota</taxon>
        <taxon>Agaricomycotina</taxon>
        <taxon>Tremellomycetes</taxon>
        <taxon>Tremellales</taxon>
        <taxon>Cryptococcaceae</taxon>
        <taxon>Cryptococcus</taxon>
    </lineage>
</organism>
<feature type="transmembrane region" description="Helical" evidence="10">
    <location>
        <begin position="322"/>
        <end position="342"/>
    </location>
</feature>
<evidence type="ECO:0000256" key="11">
    <source>
        <dbReference type="SAM" id="MobiDB-lite"/>
    </source>
</evidence>
<evidence type="ECO:0000256" key="4">
    <source>
        <dbReference type="ARBA" id="ARBA00022679"/>
    </source>
</evidence>
<dbReference type="VEuPathDB" id="FungiDB:L203_03449"/>
<keyword evidence="14" id="KW-1185">Reference proteome</keyword>
<reference evidence="13" key="2">
    <citation type="journal article" date="2022" name="Elife">
        <title>Obligate sexual reproduction of a homothallic fungus closely related to the Cryptococcus pathogenic species complex.</title>
        <authorList>
            <person name="Passer A.R."/>
            <person name="Clancey S.A."/>
            <person name="Shea T."/>
            <person name="David-Palma M."/>
            <person name="Averette A.F."/>
            <person name="Boekhout T."/>
            <person name="Porcel B.M."/>
            <person name="Nowrousian M."/>
            <person name="Cuomo C.A."/>
            <person name="Sun S."/>
            <person name="Heitman J."/>
            <person name="Coelho M.A."/>
        </authorList>
    </citation>
    <scope>NUCLEOTIDE SEQUENCE</scope>
    <source>
        <strain evidence="13">CBS 7841</strain>
    </source>
</reference>
<dbReference type="PANTHER" id="PTHR22760">
    <property type="entry name" value="GLYCOSYLTRANSFERASE"/>
    <property type="match status" value="1"/>
</dbReference>
<evidence type="ECO:0000256" key="3">
    <source>
        <dbReference type="ARBA" id="ARBA00022676"/>
    </source>
</evidence>
<evidence type="ECO:0000256" key="5">
    <source>
        <dbReference type="ARBA" id="ARBA00022692"/>
    </source>
</evidence>
<evidence type="ECO:0000256" key="2">
    <source>
        <dbReference type="ARBA" id="ARBA00006065"/>
    </source>
</evidence>
<feature type="transmembrane region" description="Helical" evidence="10">
    <location>
        <begin position="252"/>
        <end position="277"/>
    </location>
</feature>
<dbReference type="GO" id="GO:0005789">
    <property type="term" value="C:endoplasmic reticulum membrane"/>
    <property type="evidence" value="ECO:0007669"/>
    <property type="project" value="UniProtKB-SubCell"/>
</dbReference>
<dbReference type="RefSeq" id="XP_066071037.1">
    <property type="nucleotide sequence ID" value="XM_066214940.1"/>
</dbReference>
<proteinExistence type="inferred from homology"/>